<evidence type="ECO:0000259" key="4">
    <source>
        <dbReference type="PROSITE" id="PS51670"/>
    </source>
</evidence>
<accession>A0ABD6ENM2</accession>
<dbReference type="Pfam" id="PF00188">
    <property type="entry name" value="CAP"/>
    <property type="match status" value="1"/>
</dbReference>
<gene>
    <name evidence="5" type="ORF">AB6A40_005740</name>
</gene>
<keyword evidence="1" id="KW-1015">Disulfide bond</keyword>
<feature type="domain" description="ShKT" evidence="4">
    <location>
        <begin position="23"/>
        <end position="57"/>
    </location>
</feature>
<dbReference type="PRINTS" id="PR00837">
    <property type="entry name" value="V5TPXLIKE"/>
</dbReference>
<dbReference type="InterPro" id="IPR003582">
    <property type="entry name" value="ShKT_dom"/>
</dbReference>
<name>A0ABD6ENM2_9BILA</name>
<reference evidence="5 6" key="1">
    <citation type="submission" date="2024-08" db="EMBL/GenBank/DDBJ databases">
        <title>Gnathostoma spinigerum genome.</title>
        <authorList>
            <person name="Gonzalez-Bertolin B."/>
            <person name="Monzon S."/>
            <person name="Zaballos A."/>
            <person name="Jimenez P."/>
            <person name="Dekumyoy P."/>
            <person name="Varona S."/>
            <person name="Cuesta I."/>
            <person name="Sumanam S."/>
            <person name="Adisakwattana P."/>
            <person name="Gasser R.B."/>
            <person name="Hernandez-Gonzalez A."/>
            <person name="Young N.D."/>
            <person name="Perteguer M.J."/>
        </authorList>
    </citation>
    <scope>NUCLEOTIDE SEQUENCE [LARGE SCALE GENOMIC DNA]</scope>
    <source>
        <strain evidence="5">AL3</strain>
        <tissue evidence="5">Liver</tissue>
    </source>
</reference>
<evidence type="ECO:0000256" key="1">
    <source>
        <dbReference type="PROSITE-ProRule" id="PRU01005"/>
    </source>
</evidence>
<dbReference type="SMART" id="SM00198">
    <property type="entry name" value="SCP"/>
    <property type="match status" value="1"/>
</dbReference>
<dbReference type="AlphaFoldDB" id="A0ABD6ENM2"/>
<feature type="signal peptide" evidence="3">
    <location>
        <begin position="1"/>
        <end position="20"/>
    </location>
</feature>
<dbReference type="SMART" id="SM00254">
    <property type="entry name" value="ShKT"/>
    <property type="match status" value="3"/>
</dbReference>
<keyword evidence="3" id="KW-0732">Signal</keyword>
<evidence type="ECO:0000313" key="6">
    <source>
        <dbReference type="Proteomes" id="UP001608902"/>
    </source>
</evidence>
<feature type="chain" id="PRO_5044786299" description="ShKT domain-containing protein" evidence="3">
    <location>
        <begin position="21"/>
        <end position="367"/>
    </location>
</feature>
<organism evidence="5 6">
    <name type="scientific">Gnathostoma spinigerum</name>
    <dbReference type="NCBI Taxonomy" id="75299"/>
    <lineage>
        <taxon>Eukaryota</taxon>
        <taxon>Metazoa</taxon>
        <taxon>Ecdysozoa</taxon>
        <taxon>Nematoda</taxon>
        <taxon>Chromadorea</taxon>
        <taxon>Rhabditida</taxon>
        <taxon>Spirurina</taxon>
        <taxon>Gnathostomatomorpha</taxon>
        <taxon>Gnathostomatoidea</taxon>
        <taxon>Gnathostomatidae</taxon>
        <taxon>Gnathostoma</taxon>
    </lineage>
</organism>
<feature type="region of interest" description="Disordered" evidence="2">
    <location>
        <begin position="146"/>
        <end position="168"/>
    </location>
</feature>
<comment type="caution">
    <text evidence="1">Lacks conserved residue(s) required for the propagation of feature annotation.</text>
</comment>
<dbReference type="SUPFAM" id="SSF55797">
    <property type="entry name" value="PR-1-like"/>
    <property type="match status" value="1"/>
</dbReference>
<evidence type="ECO:0000256" key="3">
    <source>
        <dbReference type="SAM" id="SignalP"/>
    </source>
</evidence>
<dbReference type="Proteomes" id="UP001608902">
    <property type="component" value="Unassembled WGS sequence"/>
</dbReference>
<proteinExistence type="predicted"/>
<feature type="domain" description="ShKT" evidence="4">
    <location>
        <begin position="109"/>
        <end position="143"/>
    </location>
</feature>
<dbReference type="CDD" id="cd05380">
    <property type="entry name" value="CAP_euk"/>
    <property type="match status" value="1"/>
</dbReference>
<dbReference type="InterPro" id="IPR014044">
    <property type="entry name" value="CAP_dom"/>
</dbReference>
<dbReference type="InterPro" id="IPR035940">
    <property type="entry name" value="CAP_sf"/>
</dbReference>
<sequence length="367" mass="41376">MKILWLTVVWLLALAVTAIAEECRDDNKSCKIWADDKQCDLNPRYMKKNCRKSCKICKESNSAGDDCTDSDKKCELWAKKGECENNPNWMLKNCKKSCKQCKESGSDDCTDSDKKCESWAKKGECENNPNWMLKNCKKSCKQCSGGPTTDGRKPSKPSAGGGDLPDVGDINCGGSMTNEIRTLLVNGHNKRRSDMAQGRMLTWKSIPVQSGANVQAFTWDCDLERSSEQWAQYCSTEHSGEKDRSENLHWEYGYPHYDATKTAENAMTGWWEEENDKDGFGYAPYTDWVRYGGNRHLIAMAWAKSNKMGCFVKTDCRYPYSGENMAYVVCQYKIRGNWINEAVMEVGPACSKCPSSTTCHQKSGLCV</sequence>
<dbReference type="Pfam" id="PF01549">
    <property type="entry name" value="ShK"/>
    <property type="match status" value="3"/>
</dbReference>
<protein>
    <recommendedName>
        <fullName evidence="4">ShKT domain-containing protein</fullName>
    </recommendedName>
</protein>
<feature type="disulfide bond" evidence="1">
    <location>
        <begin position="109"/>
        <end position="143"/>
    </location>
</feature>
<dbReference type="Gene3D" id="1.10.10.1940">
    <property type="match status" value="1"/>
</dbReference>
<evidence type="ECO:0000256" key="2">
    <source>
        <dbReference type="SAM" id="MobiDB-lite"/>
    </source>
</evidence>
<comment type="caution">
    <text evidence="5">The sequence shown here is derived from an EMBL/GenBank/DDBJ whole genome shotgun (WGS) entry which is preliminary data.</text>
</comment>
<dbReference type="PROSITE" id="PS51670">
    <property type="entry name" value="SHKT"/>
    <property type="match status" value="3"/>
</dbReference>
<feature type="disulfide bond" evidence="1">
    <location>
        <begin position="67"/>
        <end position="101"/>
    </location>
</feature>
<dbReference type="EMBL" id="JBGFUD010003767">
    <property type="protein sequence ID" value="MFH4979031.1"/>
    <property type="molecule type" value="Genomic_DNA"/>
</dbReference>
<feature type="domain" description="ShKT" evidence="4">
    <location>
        <begin position="67"/>
        <end position="101"/>
    </location>
</feature>
<dbReference type="PANTHER" id="PTHR10334">
    <property type="entry name" value="CYSTEINE-RICH SECRETORY PROTEIN-RELATED"/>
    <property type="match status" value="1"/>
</dbReference>
<evidence type="ECO:0000313" key="5">
    <source>
        <dbReference type="EMBL" id="MFH4979031.1"/>
    </source>
</evidence>
<feature type="disulfide bond" evidence="1">
    <location>
        <begin position="23"/>
        <end position="57"/>
    </location>
</feature>
<keyword evidence="6" id="KW-1185">Reference proteome</keyword>
<dbReference type="Gene3D" id="3.40.33.10">
    <property type="entry name" value="CAP"/>
    <property type="match status" value="1"/>
</dbReference>
<dbReference type="InterPro" id="IPR001283">
    <property type="entry name" value="CRISP-related"/>
</dbReference>